<organism evidence="2 3">
    <name type="scientific">Starmerella bacillaris</name>
    <name type="common">Yeast</name>
    <name type="synonym">Candida zemplinina</name>
    <dbReference type="NCBI Taxonomy" id="1247836"/>
    <lineage>
        <taxon>Eukaryota</taxon>
        <taxon>Fungi</taxon>
        <taxon>Dikarya</taxon>
        <taxon>Ascomycota</taxon>
        <taxon>Saccharomycotina</taxon>
        <taxon>Dipodascomycetes</taxon>
        <taxon>Dipodascales</taxon>
        <taxon>Trichomonascaceae</taxon>
        <taxon>Starmerella</taxon>
    </lineage>
</organism>
<dbReference type="GO" id="GO:0005886">
    <property type="term" value="C:plasma membrane"/>
    <property type="evidence" value="ECO:0007669"/>
    <property type="project" value="InterPro"/>
</dbReference>
<feature type="transmembrane region" description="Helical" evidence="1">
    <location>
        <begin position="212"/>
        <end position="237"/>
    </location>
</feature>
<sequence>MGLKRGAYVIFFPQLFTALAFSLAVVTFFSGYHSATGLRNVNFLQLDLSDLSIDGYSLSSLESDASKQLNVSTYYTVAMNGWCYGDSVNNVSTCVSPNEPFYFNFETLLDVVGLSSLMSSLPSNIQEYNTLSKQLTLGAWGAFLATIILTFIQFCVGFISICSGVGTCMASFCSFLATISSAIGAGMATGVYCEYKLRINDAASTLGVKASLGNAGFGLAWGTVASLIVADVLICLVSCFSKRKTRYVTIPEKEYQYTEM</sequence>
<dbReference type="GO" id="GO:0031505">
    <property type="term" value="P:fungal-type cell wall organization"/>
    <property type="evidence" value="ECO:0007669"/>
    <property type="project" value="TreeGrafter"/>
</dbReference>
<evidence type="ECO:0000313" key="2">
    <source>
        <dbReference type="EMBL" id="GMM50878.1"/>
    </source>
</evidence>
<keyword evidence="1" id="KW-0472">Membrane</keyword>
<dbReference type="Proteomes" id="UP001362899">
    <property type="component" value="Unassembled WGS sequence"/>
</dbReference>
<accession>A0AAV5RJH6</accession>
<dbReference type="GO" id="GO:0051285">
    <property type="term" value="C:cell cortex of cell tip"/>
    <property type="evidence" value="ECO:0007669"/>
    <property type="project" value="TreeGrafter"/>
</dbReference>
<dbReference type="PANTHER" id="PTHR28019">
    <property type="entry name" value="CELL MEMBRANE PROTEIN YLR413W-RELATED"/>
    <property type="match status" value="1"/>
</dbReference>
<dbReference type="AlphaFoldDB" id="A0AAV5RJH6"/>
<dbReference type="InterPro" id="IPR009571">
    <property type="entry name" value="SUR7/Rim9-like_fungi"/>
</dbReference>
<dbReference type="Pfam" id="PF06687">
    <property type="entry name" value="SUR7"/>
    <property type="match status" value="1"/>
</dbReference>
<feature type="transmembrane region" description="Helical" evidence="1">
    <location>
        <begin position="137"/>
        <end position="160"/>
    </location>
</feature>
<keyword evidence="1" id="KW-0812">Transmembrane</keyword>
<name>A0AAV5RJH6_STABA</name>
<proteinExistence type="predicted"/>
<feature type="transmembrane region" description="Helical" evidence="1">
    <location>
        <begin position="7"/>
        <end position="29"/>
    </location>
</feature>
<protein>
    <submittedName>
        <fullName evidence="2">Pun1 protein</fullName>
    </submittedName>
</protein>
<comment type="caution">
    <text evidence="2">The sequence shown here is derived from an EMBL/GenBank/DDBJ whole genome shotgun (WGS) entry which is preliminary data.</text>
</comment>
<gene>
    <name evidence="2" type="ORF">DASB73_018360</name>
</gene>
<dbReference type="InterPro" id="IPR052413">
    <property type="entry name" value="SUR7_domain"/>
</dbReference>
<reference evidence="2 3" key="1">
    <citation type="journal article" date="2023" name="Elife">
        <title>Identification of key yeast species and microbe-microbe interactions impacting larval growth of Drosophila in the wild.</title>
        <authorList>
            <person name="Mure A."/>
            <person name="Sugiura Y."/>
            <person name="Maeda R."/>
            <person name="Honda K."/>
            <person name="Sakurai N."/>
            <person name="Takahashi Y."/>
            <person name="Watada M."/>
            <person name="Katoh T."/>
            <person name="Gotoh A."/>
            <person name="Gotoh Y."/>
            <person name="Taniguchi I."/>
            <person name="Nakamura K."/>
            <person name="Hayashi T."/>
            <person name="Katayama T."/>
            <person name="Uemura T."/>
            <person name="Hattori Y."/>
        </authorList>
    </citation>
    <scope>NUCLEOTIDE SEQUENCE [LARGE SCALE GENOMIC DNA]</scope>
    <source>
        <strain evidence="2 3">SB-73</strain>
    </source>
</reference>
<keyword evidence="3" id="KW-1185">Reference proteome</keyword>
<dbReference type="EMBL" id="BTGC01000003">
    <property type="protein sequence ID" value="GMM50878.1"/>
    <property type="molecule type" value="Genomic_DNA"/>
</dbReference>
<dbReference type="PANTHER" id="PTHR28019:SF2">
    <property type="entry name" value="CELL MEMBRANE PROTEIN YLR413W-RELATED"/>
    <property type="match status" value="1"/>
</dbReference>
<keyword evidence="1" id="KW-1133">Transmembrane helix</keyword>
<evidence type="ECO:0000256" key="1">
    <source>
        <dbReference type="SAM" id="Phobius"/>
    </source>
</evidence>
<evidence type="ECO:0000313" key="3">
    <source>
        <dbReference type="Proteomes" id="UP001362899"/>
    </source>
</evidence>
<feature type="transmembrane region" description="Helical" evidence="1">
    <location>
        <begin position="172"/>
        <end position="192"/>
    </location>
</feature>